<protein>
    <submittedName>
        <fullName evidence="1">ABC transporter permease</fullName>
    </submittedName>
</protein>
<dbReference type="Proteomes" id="UP000321893">
    <property type="component" value="Unassembled WGS sequence"/>
</dbReference>
<reference evidence="1" key="1">
    <citation type="submission" date="2019-07" db="EMBL/GenBank/DDBJ databases">
        <title>Whole genome shotgun sequence of Lactobacillus kefiri NBRC 15888.</title>
        <authorList>
            <person name="Hosoyama A."/>
            <person name="Uohara A."/>
            <person name="Ohji S."/>
            <person name="Ichikawa N."/>
        </authorList>
    </citation>
    <scope>NUCLEOTIDE SEQUENCE [LARGE SCALE GENOMIC DNA]</scope>
    <source>
        <strain evidence="1">NBRC 15888</strain>
    </source>
</reference>
<evidence type="ECO:0000313" key="1">
    <source>
        <dbReference type="EMBL" id="GEL28916.1"/>
    </source>
</evidence>
<keyword evidence="2" id="KW-1185">Reference proteome</keyword>
<comment type="caution">
    <text evidence="1">The sequence shown here is derived from an EMBL/GenBank/DDBJ whole genome shotgun (WGS) entry which is preliminary data.</text>
</comment>
<accession>A0A511DVP6</accession>
<evidence type="ECO:0000313" key="2">
    <source>
        <dbReference type="Proteomes" id="UP000321893"/>
    </source>
</evidence>
<dbReference type="EMBL" id="BJVK01000026">
    <property type="protein sequence ID" value="GEL28916.1"/>
    <property type="molecule type" value="Genomic_DNA"/>
</dbReference>
<dbReference type="RefSeq" id="WP_056981912.1">
    <property type="nucleotide sequence ID" value="NZ_BJVK01000026.1"/>
</dbReference>
<dbReference type="GeneID" id="71566475"/>
<proteinExistence type="predicted"/>
<dbReference type="OrthoDB" id="2014935at2"/>
<gene>
    <name evidence="1" type="ORF">LKE01_17360</name>
</gene>
<dbReference type="STRING" id="1423764.FC95_GL001198"/>
<organism evidence="1 2">
    <name type="scientific">Lentilactobacillus kefiri</name>
    <name type="common">Lactobacillus kefiri</name>
    <dbReference type="NCBI Taxonomy" id="33962"/>
    <lineage>
        <taxon>Bacteria</taxon>
        <taxon>Bacillati</taxon>
        <taxon>Bacillota</taxon>
        <taxon>Bacilli</taxon>
        <taxon>Lactobacillales</taxon>
        <taxon>Lactobacillaceae</taxon>
        <taxon>Lentilactobacillus</taxon>
    </lineage>
</organism>
<dbReference type="AlphaFoldDB" id="A0A511DVP6"/>
<sequence length="535" mass="58883">MEQYTRTMLMLKADLKRDWLKITVWLIALAGVFVAVAAKFDGIYGSAKQINTIAETLRSKAMVALVGTIPNGHLSTALIFSSEMVVFWGLFNIIFNYSLAVGVSRGQEESGLTEMVLGGHPVGRLAPITAAALELLIANALFSVLTGVGTMMTNMPGSNNEGTWLLAIAIGAVGWAFGMISLIFAQLVADSHNVSMYNYAFLGAAYLVRMVTDVSNPDYTWLSPLGWIEKASFYVDNNWWPIVMLIALAFVAFVVALALNVNRDIDAGIIHVRSGKSRSRFLRGPATLLMWNQKSTGLSWILGMAILGASYGSVFNSIGKIVNANPAMQKMMGESGIRHMEQSQLLSYISLLGIIFGLLAVVAGAMVVNRLFTEERRSYLQMVITKPQSRTYLLLTYLIFGTVFAAVVLFVALFSMMAAGNSVITHDLAFKYFWKVFISILPVVVLFISILVGLIGIAPKFRSLIWILLGGSFMISYFGSLMDMPKWLLKISPYYWNKRVPVESINTDAALWMLVIAVILIVVGFIGYNKRDLES</sequence>
<name>A0A511DVP6_LENKE</name>